<evidence type="ECO:0000259" key="8">
    <source>
        <dbReference type="PROSITE" id="PS50853"/>
    </source>
</evidence>
<dbReference type="PANTHER" id="PTHR23278">
    <property type="entry name" value="SIDESTEP PROTEIN"/>
    <property type="match status" value="1"/>
</dbReference>
<evidence type="ECO:0000256" key="1">
    <source>
        <dbReference type="ARBA" id="ARBA00004167"/>
    </source>
</evidence>
<feature type="region of interest" description="Disordered" evidence="4">
    <location>
        <begin position="749"/>
        <end position="777"/>
    </location>
</feature>
<feature type="region of interest" description="Disordered" evidence="4">
    <location>
        <begin position="838"/>
        <end position="860"/>
    </location>
</feature>
<evidence type="ECO:0000313" key="10">
    <source>
        <dbReference type="Proteomes" id="UP000807504"/>
    </source>
</evidence>
<organism evidence="9 10">
    <name type="scientific">Argiope bruennichi</name>
    <name type="common">Wasp spider</name>
    <name type="synonym">Aranea bruennichi</name>
    <dbReference type="NCBI Taxonomy" id="94029"/>
    <lineage>
        <taxon>Eukaryota</taxon>
        <taxon>Metazoa</taxon>
        <taxon>Ecdysozoa</taxon>
        <taxon>Arthropoda</taxon>
        <taxon>Chelicerata</taxon>
        <taxon>Arachnida</taxon>
        <taxon>Araneae</taxon>
        <taxon>Araneomorphae</taxon>
        <taxon>Entelegynae</taxon>
        <taxon>Araneoidea</taxon>
        <taxon>Araneidae</taxon>
        <taxon>Argiope</taxon>
    </lineage>
</organism>
<dbReference type="PROSITE" id="PS50853">
    <property type="entry name" value="FN3"/>
    <property type="match status" value="1"/>
</dbReference>
<evidence type="ECO:0000313" key="9">
    <source>
        <dbReference type="EMBL" id="KAF8792602.1"/>
    </source>
</evidence>
<evidence type="ECO:0000256" key="5">
    <source>
        <dbReference type="SAM" id="Phobius"/>
    </source>
</evidence>
<keyword evidence="2 5" id="KW-0472">Membrane</keyword>
<keyword evidence="5" id="KW-0812">Transmembrane</keyword>
<evidence type="ECO:0000259" key="7">
    <source>
        <dbReference type="PROSITE" id="PS50835"/>
    </source>
</evidence>
<keyword evidence="6" id="KW-0732">Signal</keyword>
<evidence type="ECO:0000256" key="6">
    <source>
        <dbReference type="SAM" id="SignalP"/>
    </source>
</evidence>
<dbReference type="Pfam" id="PF13927">
    <property type="entry name" value="Ig_3"/>
    <property type="match status" value="1"/>
</dbReference>
<dbReference type="AlphaFoldDB" id="A0A8T0FPU2"/>
<feature type="domain" description="Fibronectin type-III" evidence="8">
    <location>
        <begin position="544"/>
        <end position="637"/>
    </location>
</feature>
<dbReference type="InterPro" id="IPR013783">
    <property type="entry name" value="Ig-like_fold"/>
</dbReference>
<dbReference type="InterPro" id="IPR007110">
    <property type="entry name" value="Ig-like_dom"/>
</dbReference>
<dbReference type="SUPFAM" id="SSF48726">
    <property type="entry name" value="Immunoglobulin"/>
    <property type="match status" value="5"/>
</dbReference>
<feature type="transmembrane region" description="Helical" evidence="5">
    <location>
        <begin position="652"/>
        <end position="676"/>
    </location>
</feature>
<keyword evidence="3" id="KW-1015">Disulfide bond</keyword>
<dbReference type="InterPro" id="IPR036116">
    <property type="entry name" value="FN3_sf"/>
</dbReference>
<dbReference type="InterPro" id="IPR003961">
    <property type="entry name" value="FN3_dom"/>
</dbReference>
<proteinExistence type="predicted"/>
<feature type="domain" description="Ig-like" evidence="7">
    <location>
        <begin position="26"/>
        <end position="137"/>
    </location>
</feature>
<feature type="chain" id="PRO_5035919742" evidence="6">
    <location>
        <begin position="21"/>
        <end position="860"/>
    </location>
</feature>
<feature type="domain" description="Ig-like" evidence="7">
    <location>
        <begin position="151"/>
        <end position="247"/>
    </location>
</feature>
<protein>
    <submittedName>
        <fullName evidence="9">Neural cell adhesion molecule 2 like protein</fullName>
    </submittedName>
</protein>
<feature type="domain" description="Ig-like" evidence="7">
    <location>
        <begin position="352"/>
        <end position="444"/>
    </location>
</feature>
<dbReference type="SUPFAM" id="SSF49265">
    <property type="entry name" value="Fibronectin type III"/>
    <property type="match status" value="1"/>
</dbReference>
<dbReference type="EMBL" id="JABXBU010000003">
    <property type="protein sequence ID" value="KAF8792602.1"/>
    <property type="molecule type" value="Genomic_DNA"/>
</dbReference>
<keyword evidence="5" id="KW-1133">Transmembrane helix</keyword>
<feature type="compositionally biased region" description="Basic and acidic residues" evidence="4">
    <location>
        <begin position="766"/>
        <end position="776"/>
    </location>
</feature>
<feature type="compositionally biased region" description="Polar residues" evidence="4">
    <location>
        <begin position="755"/>
        <end position="764"/>
    </location>
</feature>
<gene>
    <name evidence="9" type="ORF">HNY73_004176</name>
</gene>
<dbReference type="SMART" id="SM00408">
    <property type="entry name" value="IGc2"/>
    <property type="match status" value="4"/>
</dbReference>
<reference evidence="9" key="2">
    <citation type="submission" date="2020-06" db="EMBL/GenBank/DDBJ databases">
        <authorList>
            <person name="Sheffer M."/>
        </authorList>
    </citation>
    <scope>NUCLEOTIDE SEQUENCE</scope>
</reference>
<accession>A0A8T0FPU2</accession>
<dbReference type="PROSITE" id="PS50835">
    <property type="entry name" value="IG_LIKE"/>
    <property type="match status" value="5"/>
</dbReference>
<dbReference type="Gene3D" id="2.60.40.10">
    <property type="entry name" value="Immunoglobulins"/>
    <property type="match status" value="5"/>
</dbReference>
<sequence>MAASILFCEIFGSMWMTVSGIRAQSPATNEQPWASILYTAVVKGKVALPCDISPPSADDGVALILWYKDEAPSPIYTLDARQGTLEQARQSAVSTLDHRAYFNMINRPAFLQLDPVQEEDAGEYRCRVDFHKARTVNTVITLKVIVPPTEPVIYDDERRKVKGIIGPYNEGEKLKLLCESDGGKPRPAVTWWRDYALLDDTYTFVTGDNSVRNELEIEELRRNDLLAVLQCQASNNNITVPASVSVTLDVNLKPLIVRVEPHKRPLSAEKEADLKCSTSGSRPPAVITWWKGSKEIKTGRTDSQTGDATISVLRFVPSVEDNGKYFSCRAHNPVIPGSAKEEGWNLEVFYAPQVTLQLGSTFRQGEVKEGNDVFFECNIRANPWVTEISWYFEGRELRTNTSAGIIISNQTLVLQNINRTSRGNYRCSAANADGVGTSNEVFLRVKYAPVCRPSLRRVYGVGRLEAVRVLCELEADPPNLEFHWRFNASERNLDISDFSSSGRESIATYVPHTDDEYGTLSCWATNEVGWQKEPCLFSIVPAGPPEALLNCSVVNHTESSIQVDCIEGYNGGLPQVFTLVVYDKEIGKLRSNVTLPQPSFVIQGLPSSTALRLLVYASNGKGRSPPYPLFATTLQKAEKLTGMQGIIIIRPVLGLLIGVLVALVIIAIIIIVALKVKKRRKQKGRWRFYRSNICLMYIDGWVCCFSYLPELPLVRSQTPLKKDTDDMPDGEEKGPDIIPANIINRAYYTEDPKESSPSGSTITSRRWPETPPRDSIETSLATSTYRKPPEDITYVELSLPREHHSVTTVRRKEPPTEYANIDLHSHLHLQTIVVEREEDDEVGNNTCETPLMSNRRESAV</sequence>
<feature type="domain" description="Ig-like" evidence="7">
    <location>
        <begin position="254"/>
        <end position="347"/>
    </location>
</feature>
<dbReference type="Pfam" id="PF08205">
    <property type="entry name" value="C2-set_2"/>
    <property type="match status" value="1"/>
</dbReference>
<dbReference type="GO" id="GO:0016020">
    <property type="term" value="C:membrane"/>
    <property type="evidence" value="ECO:0007669"/>
    <property type="project" value="UniProtKB-SubCell"/>
</dbReference>
<comment type="subcellular location">
    <subcellularLocation>
        <location evidence="1">Membrane</location>
        <topology evidence="1">Single-pass membrane protein</topology>
    </subcellularLocation>
</comment>
<dbReference type="InterPro" id="IPR036179">
    <property type="entry name" value="Ig-like_dom_sf"/>
</dbReference>
<evidence type="ECO:0000256" key="2">
    <source>
        <dbReference type="ARBA" id="ARBA00023136"/>
    </source>
</evidence>
<dbReference type="PANTHER" id="PTHR23278:SF19">
    <property type="entry name" value="OBSCURIN"/>
    <property type="match status" value="1"/>
</dbReference>
<dbReference type="SMART" id="SM00409">
    <property type="entry name" value="IG"/>
    <property type="match status" value="4"/>
</dbReference>
<feature type="domain" description="Ig-like" evidence="7">
    <location>
        <begin position="453"/>
        <end position="538"/>
    </location>
</feature>
<dbReference type="InterPro" id="IPR003599">
    <property type="entry name" value="Ig_sub"/>
</dbReference>
<feature type="signal peptide" evidence="6">
    <location>
        <begin position="1"/>
        <end position="20"/>
    </location>
</feature>
<dbReference type="Proteomes" id="UP000807504">
    <property type="component" value="Unassembled WGS sequence"/>
</dbReference>
<comment type="caution">
    <text evidence="9">The sequence shown here is derived from an EMBL/GenBank/DDBJ whole genome shotgun (WGS) entry which is preliminary data.</text>
</comment>
<evidence type="ECO:0000256" key="4">
    <source>
        <dbReference type="SAM" id="MobiDB-lite"/>
    </source>
</evidence>
<name>A0A8T0FPU2_ARGBR</name>
<feature type="compositionally biased region" description="Polar residues" evidence="4">
    <location>
        <begin position="843"/>
        <end position="852"/>
    </location>
</feature>
<dbReference type="InterPro" id="IPR013162">
    <property type="entry name" value="CD80_C2-set"/>
</dbReference>
<reference evidence="9" key="1">
    <citation type="journal article" date="2020" name="bioRxiv">
        <title>Chromosome-level reference genome of the European wasp spider Argiope bruennichi: a resource for studies on range expansion and evolutionary adaptation.</title>
        <authorList>
            <person name="Sheffer M.M."/>
            <person name="Hoppe A."/>
            <person name="Krehenwinkel H."/>
            <person name="Uhl G."/>
            <person name="Kuss A.W."/>
            <person name="Jensen L."/>
            <person name="Jensen C."/>
            <person name="Gillespie R.G."/>
            <person name="Hoff K.J."/>
            <person name="Prost S."/>
        </authorList>
    </citation>
    <scope>NUCLEOTIDE SEQUENCE</scope>
</reference>
<evidence type="ECO:0000256" key="3">
    <source>
        <dbReference type="ARBA" id="ARBA00023157"/>
    </source>
</evidence>
<keyword evidence="10" id="KW-1185">Reference proteome</keyword>
<dbReference type="InterPro" id="IPR003598">
    <property type="entry name" value="Ig_sub2"/>
</dbReference>